<evidence type="ECO:0000313" key="4">
    <source>
        <dbReference type="Proteomes" id="UP000629098"/>
    </source>
</evidence>
<keyword evidence="4" id="KW-1185">Reference proteome</keyword>
<comment type="caution">
    <text evidence="3">The sequence shown here is derived from an EMBL/GenBank/DDBJ whole genome shotgun (WGS) entry which is preliminary data.</text>
</comment>
<dbReference type="AlphaFoldDB" id="A0A8J6XMX4"/>
<dbReference type="NCBIfam" id="TIGR02122">
    <property type="entry name" value="TRAP_TAXI"/>
    <property type="match status" value="1"/>
</dbReference>
<gene>
    <name evidence="3" type="ORF">ICL16_28630</name>
</gene>
<evidence type="ECO:0000256" key="2">
    <source>
        <dbReference type="SAM" id="Phobius"/>
    </source>
</evidence>
<feature type="coiled-coil region" evidence="1">
    <location>
        <begin position="452"/>
        <end position="479"/>
    </location>
</feature>
<sequence>MAALKISTTKFLAFFRTLDPLSKFIFISLGFTSISLALLIISNIVIRVTGPELILAAGDKEGESYIISEAIKKVVEQKSNIKIKVEPTGGTAENIQKLEQGEVALATAQADVLAEEMDVISPRKYNSQQPIKAAPQTVAVLYKDLFQLVVRDANIKQFVQLKGKNIALPTQGGQYKSFQKVAEHYGLVREDKKTLDLTVTGANNGSYNDSQAEQDFQLGIADALFRVRALGNRGISTLVQEKDGRLVAIAQAEAMKVKHPAFERAIIPEGTYRGAQPVPERDLSTVAVSRLLVASDKVDKGVIQEITSIIFENRQEIAKAISNQHPEVKPLVASISQPSSNTSASGIPPIHPGAIAYYDQDKPSFIQQNADFLALILTVILLIVSWIRQFRLWVANSRKENADTYINAAINLMTGQRQNLDSRQLALDIVFTDAASALVKERISQESFRTFNEAYKTTREAIERERQLEQQKIEQEQKVLSADYINEVVTLLQTSKHNKDLLLQQLDRVLQKVAKDLIDKKISQESFRTFIEAYKTTRDAIERN</sequence>
<evidence type="ECO:0000313" key="3">
    <source>
        <dbReference type="EMBL" id="MBD2775916.1"/>
    </source>
</evidence>
<dbReference type="Gene3D" id="3.40.190.10">
    <property type="entry name" value="Periplasmic binding protein-like II"/>
    <property type="match status" value="2"/>
</dbReference>
<organism evidence="3 4">
    <name type="scientific">Iningainema tapete BLCC-T55</name>
    <dbReference type="NCBI Taxonomy" id="2748662"/>
    <lineage>
        <taxon>Bacteria</taxon>
        <taxon>Bacillati</taxon>
        <taxon>Cyanobacteriota</taxon>
        <taxon>Cyanophyceae</taxon>
        <taxon>Nostocales</taxon>
        <taxon>Scytonemataceae</taxon>
        <taxon>Iningainema tapete</taxon>
    </lineage>
</organism>
<dbReference type="Pfam" id="PF16868">
    <property type="entry name" value="NMT1_3"/>
    <property type="match status" value="1"/>
</dbReference>
<dbReference type="PANTHER" id="PTHR42941:SF1">
    <property type="entry name" value="SLL1037 PROTEIN"/>
    <property type="match status" value="1"/>
</dbReference>
<accession>A0A8J6XMX4</accession>
<dbReference type="PANTHER" id="PTHR42941">
    <property type="entry name" value="SLL1037 PROTEIN"/>
    <property type="match status" value="1"/>
</dbReference>
<keyword evidence="2" id="KW-1133">Transmembrane helix</keyword>
<protein>
    <submittedName>
        <fullName evidence="3">TAXI family TRAP transporter solute-binding subunit</fullName>
    </submittedName>
</protein>
<dbReference type="SUPFAM" id="SSF53850">
    <property type="entry name" value="Periplasmic binding protein-like II"/>
    <property type="match status" value="1"/>
</dbReference>
<evidence type="ECO:0000256" key="1">
    <source>
        <dbReference type="SAM" id="Coils"/>
    </source>
</evidence>
<keyword evidence="1" id="KW-0175">Coiled coil</keyword>
<reference evidence="3" key="1">
    <citation type="submission" date="2020-09" db="EMBL/GenBank/DDBJ databases">
        <title>Iningainema tapete sp. nov. (Scytonemataceae, Cyanobacteria) from greenhouses in central Florida (USA) produces two types of nodularin with biosynthetic potential for microcystin-LR and anabaenopeptins.</title>
        <authorList>
            <person name="Berthold D.E."/>
            <person name="Lefler F.W."/>
            <person name="Huang I.-S."/>
            <person name="Abdulla H."/>
            <person name="Zimba P.V."/>
            <person name="Laughinghouse H.D. IV."/>
        </authorList>
    </citation>
    <scope>NUCLEOTIDE SEQUENCE</scope>
    <source>
        <strain evidence="3">BLCCT55</strain>
    </source>
</reference>
<feature type="transmembrane region" description="Helical" evidence="2">
    <location>
        <begin position="21"/>
        <end position="46"/>
    </location>
</feature>
<keyword evidence="2" id="KW-0472">Membrane</keyword>
<proteinExistence type="predicted"/>
<dbReference type="Proteomes" id="UP000629098">
    <property type="component" value="Unassembled WGS sequence"/>
</dbReference>
<dbReference type="RefSeq" id="WP_190834955.1">
    <property type="nucleotide sequence ID" value="NZ_CAWPPI010000086.1"/>
</dbReference>
<keyword evidence="2" id="KW-0812">Transmembrane</keyword>
<dbReference type="InterPro" id="IPR011852">
    <property type="entry name" value="TRAP_TAXI"/>
</dbReference>
<name>A0A8J6XMX4_9CYAN</name>
<dbReference type="EMBL" id="JACXAE010000086">
    <property type="protein sequence ID" value="MBD2775916.1"/>
    <property type="molecule type" value="Genomic_DNA"/>
</dbReference>